<dbReference type="EMBL" id="JNAX01000006">
    <property type="protein sequence ID" value="KGG21392.1"/>
    <property type="molecule type" value="Genomic_DNA"/>
</dbReference>
<evidence type="ECO:0000313" key="2">
    <source>
        <dbReference type="Proteomes" id="UP000030392"/>
    </source>
</evidence>
<evidence type="ECO:0000313" key="1">
    <source>
        <dbReference type="EMBL" id="KGG21392.1"/>
    </source>
</evidence>
<dbReference type="AlphaFoldDB" id="A0A0A2C773"/>
<proteinExistence type="predicted"/>
<comment type="caution">
    <text evidence="1">The sequence shown here is derived from an EMBL/GenBank/DDBJ whole genome shotgun (WGS) entry which is preliminary data.</text>
</comment>
<name>A0A0A2C773_PROMR</name>
<dbReference type="Proteomes" id="UP000030392">
    <property type="component" value="Unassembled WGS sequence"/>
</dbReference>
<protein>
    <submittedName>
        <fullName evidence="1">Uncharacterized protein</fullName>
    </submittedName>
</protein>
<reference evidence="2" key="1">
    <citation type="journal article" date="2014" name="Sci. Data">
        <title>Genomes of diverse isolates of the marine cyanobacterium Prochlorococcus.</title>
        <authorList>
            <person name="Biller S."/>
            <person name="Berube P."/>
            <person name="Thompson J."/>
            <person name="Kelly L."/>
            <person name="Roggensack S."/>
            <person name="Awad L."/>
            <person name="Roache-Johnson K."/>
            <person name="Ding H."/>
            <person name="Giovannoni S.J."/>
            <person name="Moore L.R."/>
            <person name="Chisholm S.W."/>
        </authorList>
    </citation>
    <scope>NUCLEOTIDE SEQUENCE [LARGE SCALE GENOMIC DNA]</scope>
    <source>
        <strain evidence="2">PAC1</strain>
    </source>
</reference>
<organism evidence="1 2">
    <name type="scientific">Prochlorococcus marinus str. PAC1</name>
    <dbReference type="NCBI Taxonomy" id="59924"/>
    <lineage>
        <taxon>Bacteria</taxon>
        <taxon>Bacillati</taxon>
        <taxon>Cyanobacteriota</taxon>
        <taxon>Cyanophyceae</taxon>
        <taxon>Synechococcales</taxon>
        <taxon>Prochlorococcaceae</taxon>
        <taxon>Prochlorococcus</taxon>
    </lineage>
</organism>
<gene>
    <name evidence="1" type="ORF">EV03_0576</name>
</gene>
<sequence length="45" mass="5343">MQLMNKQKPRLRYMQLMNDAQKILGREEAIVLIKESEVIRQQLSA</sequence>
<accession>A0A0A2C773</accession>